<dbReference type="Pfam" id="PF11951">
    <property type="entry name" value="Fungal_trans_2"/>
    <property type="match status" value="1"/>
</dbReference>
<dbReference type="AlphaFoldDB" id="A0A6A5R1P5"/>
<sequence>MKLQHLPQDIQVLGREMFFAYYVSDFSHAWDFLFPYLDTVKAPEHLSLGIDAVSLAFLSHQVSSPTAKQIGTRKYVEALRQINKVVQDPRAVSKISTLETALLLDLFEKMMISGSQGNASRHAHVEGALALVKLRGVEQFRRGPELRALLGLSLNATICSLSTGRPIPAEVRQTRQHASQFVDTSYPKWRLSECILETTDPLEGYDARTWSTEERFARSANLDRKLEIVALGAGPAWSFERKFVSGHDRRVVVSDGFYDVYPNRTVTQMWNVLRVTRIQICEEMIDTCSFQDYQAKVERAKQAIVEMIREICASCPQMTNCDFAARSKLPEGTTPSSPHTHTMSHILDVYILVFGLYVVAWSLHCPAAARNWAVGQLQHVADHFGIKEAANILGILRKQKVGQGAEPWEAGPWYVYRLLGSDAFAAS</sequence>
<reference evidence="1" key="1">
    <citation type="journal article" date="2020" name="Stud. Mycol.">
        <title>101 Dothideomycetes genomes: a test case for predicting lifestyles and emergence of pathogens.</title>
        <authorList>
            <person name="Haridas S."/>
            <person name="Albert R."/>
            <person name="Binder M."/>
            <person name="Bloem J."/>
            <person name="Labutti K."/>
            <person name="Salamov A."/>
            <person name="Andreopoulos B."/>
            <person name="Baker S."/>
            <person name="Barry K."/>
            <person name="Bills G."/>
            <person name="Bluhm B."/>
            <person name="Cannon C."/>
            <person name="Castanera R."/>
            <person name="Culley D."/>
            <person name="Daum C."/>
            <person name="Ezra D."/>
            <person name="Gonzalez J."/>
            <person name="Henrissat B."/>
            <person name="Kuo A."/>
            <person name="Liang C."/>
            <person name="Lipzen A."/>
            <person name="Lutzoni F."/>
            <person name="Magnuson J."/>
            <person name="Mondo S."/>
            <person name="Nolan M."/>
            <person name="Ohm R."/>
            <person name="Pangilinan J."/>
            <person name="Park H.-J."/>
            <person name="Ramirez L."/>
            <person name="Alfaro M."/>
            <person name="Sun H."/>
            <person name="Tritt A."/>
            <person name="Yoshinaga Y."/>
            <person name="Zwiers L.-H."/>
            <person name="Turgeon B."/>
            <person name="Goodwin S."/>
            <person name="Spatafora J."/>
            <person name="Crous P."/>
            <person name="Grigoriev I."/>
        </authorList>
    </citation>
    <scope>NUCLEOTIDE SEQUENCE</scope>
    <source>
        <strain evidence="1">HMLAC05119</strain>
    </source>
</reference>
<dbReference type="EMBL" id="ML979132">
    <property type="protein sequence ID" value="KAF1920027.1"/>
    <property type="molecule type" value="Genomic_DNA"/>
</dbReference>
<evidence type="ECO:0000313" key="2">
    <source>
        <dbReference type="Proteomes" id="UP000800096"/>
    </source>
</evidence>
<evidence type="ECO:0008006" key="3">
    <source>
        <dbReference type="Google" id="ProtNLM"/>
    </source>
</evidence>
<gene>
    <name evidence="1" type="ORF">BDU57DRAFT_533846</name>
</gene>
<organism evidence="1 2">
    <name type="scientific">Ampelomyces quisqualis</name>
    <name type="common">Powdery mildew agent</name>
    <dbReference type="NCBI Taxonomy" id="50730"/>
    <lineage>
        <taxon>Eukaryota</taxon>
        <taxon>Fungi</taxon>
        <taxon>Dikarya</taxon>
        <taxon>Ascomycota</taxon>
        <taxon>Pezizomycotina</taxon>
        <taxon>Dothideomycetes</taxon>
        <taxon>Pleosporomycetidae</taxon>
        <taxon>Pleosporales</taxon>
        <taxon>Pleosporineae</taxon>
        <taxon>Phaeosphaeriaceae</taxon>
        <taxon>Ampelomyces</taxon>
    </lineage>
</organism>
<dbReference type="OrthoDB" id="5429770at2759"/>
<keyword evidence="2" id="KW-1185">Reference proteome</keyword>
<accession>A0A6A5R1P5</accession>
<proteinExistence type="predicted"/>
<dbReference type="Proteomes" id="UP000800096">
    <property type="component" value="Unassembled WGS sequence"/>
</dbReference>
<dbReference type="InterPro" id="IPR053175">
    <property type="entry name" value="DHMBA_Reg_Transcription_Factor"/>
</dbReference>
<dbReference type="PANTHER" id="PTHR38791">
    <property type="entry name" value="ZN(II)2CYS6 TRANSCRIPTION FACTOR (EUROFUNG)-RELATED-RELATED"/>
    <property type="match status" value="1"/>
</dbReference>
<name>A0A6A5R1P5_AMPQU</name>
<evidence type="ECO:0000313" key="1">
    <source>
        <dbReference type="EMBL" id="KAF1920027.1"/>
    </source>
</evidence>
<dbReference type="PANTHER" id="PTHR38791:SF1">
    <property type="entry name" value="TRANSCRIPTION FACTOR, PUTATIVE-RELATED"/>
    <property type="match status" value="1"/>
</dbReference>
<protein>
    <recommendedName>
        <fullName evidence="3">Transcription factor domain-containing protein</fullName>
    </recommendedName>
</protein>
<dbReference type="InterPro" id="IPR021858">
    <property type="entry name" value="Fun_TF"/>
</dbReference>